<sequence>MPKIQIICSSPGIRRNGIVHPASATYDEGRWTEKQLEAFRADPAFIVQEVVEGSVKLSGKDVDATISAKVKEQVEKIAQGMQASFETAVSEKVAEKLTEATAERDKEITDLKAKLVAAQTKAAELEAAAKTAPKK</sequence>
<evidence type="ECO:0000313" key="2">
    <source>
        <dbReference type="Proteomes" id="UP000526233"/>
    </source>
</evidence>
<evidence type="ECO:0008006" key="3">
    <source>
        <dbReference type="Google" id="ProtNLM"/>
    </source>
</evidence>
<dbReference type="SUPFAM" id="SSF160059">
    <property type="entry name" value="PriA/YqbF domain"/>
    <property type="match status" value="1"/>
</dbReference>
<dbReference type="Proteomes" id="UP000526233">
    <property type="component" value="Unassembled WGS sequence"/>
</dbReference>
<reference evidence="1 2" key="1">
    <citation type="submission" date="2018-11" db="EMBL/GenBank/DDBJ databases">
        <title>Genome sequencing and analysis.</title>
        <authorList>
            <person name="Huang Y.-T."/>
        </authorList>
    </citation>
    <scope>NUCLEOTIDE SEQUENCE [LARGE SCALE GENOMIC DNA]</scope>
    <source>
        <strain evidence="1 2">SHIN</strain>
    </source>
</reference>
<dbReference type="AlphaFoldDB" id="A0A7Y3TAA2"/>
<evidence type="ECO:0000313" key="1">
    <source>
        <dbReference type="EMBL" id="NNV23934.1"/>
    </source>
</evidence>
<accession>A0A7Y3TAA2</accession>
<proteinExistence type="predicted"/>
<name>A0A7Y3TAA2_9HYPH</name>
<dbReference type="RefSeq" id="WP_171380713.1">
    <property type="nucleotide sequence ID" value="NZ_PKQI01000007.1"/>
</dbReference>
<gene>
    <name evidence="1" type="ORF">EHE22_26660</name>
</gene>
<organism evidence="1 2">
    <name type="scientific">Brucella pseudogrignonensis</name>
    <dbReference type="NCBI Taxonomy" id="419475"/>
    <lineage>
        <taxon>Bacteria</taxon>
        <taxon>Pseudomonadati</taxon>
        <taxon>Pseudomonadota</taxon>
        <taxon>Alphaproteobacteria</taxon>
        <taxon>Hyphomicrobiales</taxon>
        <taxon>Brucellaceae</taxon>
        <taxon>Brucella/Ochrobactrum group</taxon>
        <taxon>Brucella</taxon>
    </lineage>
</organism>
<protein>
    <recommendedName>
        <fullName evidence="3">Mu-like prophage FluMu N-terminal domain-containing protein</fullName>
    </recommendedName>
</protein>
<dbReference type="EMBL" id="PKQI01000007">
    <property type="protein sequence ID" value="NNV23934.1"/>
    <property type="molecule type" value="Genomic_DNA"/>
</dbReference>
<comment type="caution">
    <text evidence="1">The sequence shown here is derived from an EMBL/GenBank/DDBJ whole genome shotgun (WGS) entry which is preliminary data.</text>
</comment>